<gene>
    <name evidence="1" type="ORF">AWOD_I_1552</name>
</gene>
<protein>
    <submittedName>
        <fullName evidence="1">Uncharacterized protein</fullName>
    </submittedName>
</protein>
<organism evidence="1 2">
    <name type="scientific">Aliivibrio wodanis</name>
    <dbReference type="NCBI Taxonomy" id="80852"/>
    <lineage>
        <taxon>Bacteria</taxon>
        <taxon>Pseudomonadati</taxon>
        <taxon>Pseudomonadota</taxon>
        <taxon>Gammaproteobacteria</taxon>
        <taxon>Vibrionales</taxon>
        <taxon>Vibrionaceae</taxon>
        <taxon>Aliivibrio</taxon>
    </lineage>
</organism>
<dbReference type="PATRIC" id="fig|80852.17.peg.1599"/>
<dbReference type="KEGG" id="awd:AWOD_I_1552"/>
<reference evidence="2" key="1">
    <citation type="submission" date="2014-09" db="EMBL/GenBank/DDBJ databases">
        <authorList>
            <person name="Hjerde E."/>
        </authorList>
    </citation>
    <scope>NUCLEOTIDE SEQUENCE [LARGE SCALE GENOMIC DNA]</scope>
    <source>
        <strain evidence="2">06/09/139</strain>
    </source>
</reference>
<dbReference type="HOGENOM" id="CLU_033428_0_0_6"/>
<sequence>MLCRYRLLPGYSLTQKDLPYILTPNEFTCLVRDVANIVSLRRSLPAKLQHNRHIASAQNTHILTRNLRRLIERGEWVALSMFPQPRGIEQLRLPLMSGLQQRIEKVQNPTSLVRIKTTPTLRHQSSHVASPAVVTEKSLDNKIIVEFAGQWPNNAASISISKLKGLNEKTKKIQKDRKFSHRSLTEFSDLDKEPRALYLTIPKTHSAKELNFLLADTISPVAKETEMGEWETVLVPVRPLIYTSELQEKDKLADVIKGYIYIFWKQKLWREVSVDKNSAFSDIDVEHYRNLASDNSSKNQRRSEGHPLPHLWLPYKIAGEAQIADKGLALLFSRTALPWKTIQEIETDPELYKTLISADELESYSVNQSFDNQKHIVAIDLQAFSSLNESKLTDALSMPSQSYLNQKSNKTAVIRLTNNSGRLGLILRDQFDQRYVNMDYQLEADGRTYERITDEFGFISLDDFAQLESVFINMKANEYDVDFSNRLFVEIGTLKPLKDETGLNQRLKNHDFIIAEHDDLNEGLQKNALKNMQYHCNLAMNATRNEETIDWFDCHDAE</sequence>
<dbReference type="AlphaFoldDB" id="A0A090KJ99"/>
<keyword evidence="2" id="KW-1185">Reference proteome</keyword>
<dbReference type="STRING" id="80852.AWOD_I_1552"/>
<name>A0A090KJ99_9GAMM</name>
<dbReference type="Proteomes" id="UP000032427">
    <property type="component" value="Chromosome 1"/>
</dbReference>
<evidence type="ECO:0000313" key="1">
    <source>
        <dbReference type="EMBL" id="CED71624.1"/>
    </source>
</evidence>
<dbReference type="EMBL" id="LN554846">
    <property type="protein sequence ID" value="CED71624.1"/>
    <property type="molecule type" value="Genomic_DNA"/>
</dbReference>
<dbReference type="CDD" id="cd20705">
    <property type="entry name" value="MIX_I"/>
    <property type="match status" value="1"/>
</dbReference>
<accession>A0A090KJ99</accession>
<proteinExistence type="predicted"/>
<evidence type="ECO:0000313" key="2">
    <source>
        <dbReference type="Proteomes" id="UP000032427"/>
    </source>
</evidence>